<dbReference type="InterPro" id="IPR019826">
    <property type="entry name" value="Carboxylesterase_B_AS"/>
</dbReference>
<sequence length="495" mass="50992">MSQATIPPEVSTRSGRVRGVWRDGSAAFLGIPFAEPPVGALRFAAPVPHRPWEDVRDATAYGATPQRTPMAEVTAIPEPSIPGASTLNVNVFTPAPGDAAARLPVLVYIHGGGFVAGSPASPWYDGAAFNHDGIVTVSVSYRLGFDGFGWIEDAPANRAVLDWLLALEWVRDNIAAFGGDPSDVTIAGQSAGGGAVLTLLGVPRAQPLFRRVLSISGATADLSLADSEALGRRLAALAGVEPTRAGLSVLDEDTVLALQAKALAPDEASADPLAGLGQLVTTGMGWGPVIDGDLVPFRAVDAVRAGIGADKPLVLGATDHEFNAVLHGYRTALAAVPAAGILGAFGVPGATIDAYVRAHAGADTVDVVGQYVTDTLFRTPAIDIALARVTSGASTWLYRFAWRSPVSGTASHCLDVPFWFDGLGLEAVAALAGEHPPQSLADDAHGAAVAFIRTGDPGWTPFDATARTARVFDAPSTEATDAYADAAVLLHAPVA</sequence>
<accession>A0AAU7G8N9</accession>
<dbReference type="InterPro" id="IPR002018">
    <property type="entry name" value="CarbesteraseB"/>
</dbReference>
<gene>
    <name evidence="5" type="ORF">AAME72_14325</name>
</gene>
<dbReference type="InterPro" id="IPR029058">
    <property type="entry name" value="AB_hydrolase_fold"/>
</dbReference>
<dbReference type="RefSeq" id="WP_348787226.1">
    <property type="nucleotide sequence ID" value="NZ_CP157390.1"/>
</dbReference>
<proteinExistence type="inferred from homology"/>
<dbReference type="AlphaFoldDB" id="A0AAU7G8N9"/>
<dbReference type="EMBL" id="CP157390">
    <property type="protein sequence ID" value="XBM47252.1"/>
    <property type="molecule type" value="Genomic_DNA"/>
</dbReference>
<feature type="domain" description="Carboxylesterase type B" evidence="4">
    <location>
        <begin position="8"/>
        <end position="327"/>
    </location>
</feature>
<evidence type="ECO:0000256" key="3">
    <source>
        <dbReference type="RuleBase" id="RU361235"/>
    </source>
</evidence>
<dbReference type="GO" id="GO:0016787">
    <property type="term" value="F:hydrolase activity"/>
    <property type="evidence" value="ECO:0007669"/>
    <property type="project" value="UniProtKB-KW"/>
</dbReference>
<dbReference type="PANTHER" id="PTHR11559">
    <property type="entry name" value="CARBOXYLESTERASE"/>
    <property type="match status" value="1"/>
</dbReference>
<dbReference type="SUPFAM" id="SSF53474">
    <property type="entry name" value="alpha/beta-Hydrolases"/>
    <property type="match status" value="1"/>
</dbReference>
<comment type="similarity">
    <text evidence="1 3">Belongs to the type-B carboxylesterase/lipase family.</text>
</comment>
<protein>
    <recommendedName>
        <fullName evidence="3">Carboxylic ester hydrolase</fullName>
        <ecNumber evidence="3">3.1.1.-</ecNumber>
    </recommendedName>
</protein>
<dbReference type="Gene3D" id="3.40.50.1820">
    <property type="entry name" value="alpha/beta hydrolase"/>
    <property type="match status" value="1"/>
</dbReference>
<reference evidence="5" key="1">
    <citation type="submission" date="2024-05" db="EMBL/GenBank/DDBJ databases">
        <title>The Natural Products Discovery Center: Release of the First 8490 Sequenced Strains for Exploring Actinobacteria Biosynthetic Diversity.</title>
        <authorList>
            <person name="Kalkreuter E."/>
            <person name="Kautsar S.A."/>
            <person name="Yang D."/>
            <person name="Bader C.D."/>
            <person name="Teijaro C.N."/>
            <person name="Fluegel L."/>
            <person name="Davis C.M."/>
            <person name="Simpson J.R."/>
            <person name="Lauterbach L."/>
            <person name="Steele A.D."/>
            <person name="Gui C."/>
            <person name="Meng S."/>
            <person name="Li G."/>
            <person name="Viehrig K."/>
            <person name="Ye F."/>
            <person name="Su P."/>
            <person name="Kiefer A.F."/>
            <person name="Nichols A."/>
            <person name="Cepeda A.J."/>
            <person name="Yan W."/>
            <person name="Fan B."/>
            <person name="Jiang Y."/>
            <person name="Adhikari A."/>
            <person name="Zheng C.-J."/>
            <person name="Schuster L."/>
            <person name="Cowan T.M."/>
            <person name="Smanski M.J."/>
            <person name="Chevrette M.G."/>
            <person name="de Carvalho L.P.S."/>
            <person name="Shen B."/>
        </authorList>
    </citation>
    <scope>NUCLEOTIDE SEQUENCE</scope>
    <source>
        <strain evidence="5">NPDC080035</strain>
    </source>
</reference>
<organism evidence="5">
    <name type="scientific">Leifsonia sp. NPDC080035</name>
    <dbReference type="NCBI Taxonomy" id="3143936"/>
    <lineage>
        <taxon>Bacteria</taxon>
        <taxon>Bacillati</taxon>
        <taxon>Actinomycetota</taxon>
        <taxon>Actinomycetes</taxon>
        <taxon>Micrococcales</taxon>
        <taxon>Microbacteriaceae</taxon>
        <taxon>Leifsonia</taxon>
    </lineage>
</organism>
<dbReference type="Pfam" id="PF00135">
    <property type="entry name" value="COesterase"/>
    <property type="match status" value="1"/>
</dbReference>
<evidence type="ECO:0000313" key="5">
    <source>
        <dbReference type="EMBL" id="XBM47252.1"/>
    </source>
</evidence>
<dbReference type="InterPro" id="IPR050309">
    <property type="entry name" value="Type-B_Carboxylest/Lipase"/>
</dbReference>
<dbReference type="PROSITE" id="PS00122">
    <property type="entry name" value="CARBOXYLESTERASE_B_1"/>
    <property type="match status" value="1"/>
</dbReference>
<evidence type="ECO:0000256" key="2">
    <source>
        <dbReference type="ARBA" id="ARBA00022801"/>
    </source>
</evidence>
<evidence type="ECO:0000259" key="4">
    <source>
        <dbReference type="Pfam" id="PF00135"/>
    </source>
</evidence>
<evidence type="ECO:0000256" key="1">
    <source>
        <dbReference type="ARBA" id="ARBA00005964"/>
    </source>
</evidence>
<keyword evidence="2 3" id="KW-0378">Hydrolase</keyword>
<dbReference type="EC" id="3.1.1.-" evidence="3"/>
<name>A0AAU7G8N9_9MICO</name>